<dbReference type="EMBL" id="JASCZI010151080">
    <property type="protein sequence ID" value="MED6168914.1"/>
    <property type="molecule type" value="Genomic_DNA"/>
</dbReference>
<sequence>MDSAGATPLPNTSPILNNTTKAHNVIRIHIRRITINRDSTLDRRTPGQLWRQRAKIPLKIKDAVKLLGRRPNKSNNFFRQPRFRGIKDGIITVPPNPPKCGEEEKGGTLSAIEKPRNNIKLPLIKIQSTPYILGERTIPKAMEYIFTTRQATGTNTRSRKIAMKRKAGVGIAFCKHNHAKSLCFSEIFNRQSQSQLD</sequence>
<comment type="caution">
    <text evidence="1">The sequence shown here is derived from an EMBL/GenBank/DDBJ whole genome shotgun (WGS) entry which is preliminary data.</text>
</comment>
<proteinExistence type="predicted"/>
<keyword evidence="2" id="KW-1185">Reference proteome</keyword>
<organism evidence="1 2">
    <name type="scientific">Stylosanthes scabra</name>
    <dbReference type="NCBI Taxonomy" id="79078"/>
    <lineage>
        <taxon>Eukaryota</taxon>
        <taxon>Viridiplantae</taxon>
        <taxon>Streptophyta</taxon>
        <taxon>Embryophyta</taxon>
        <taxon>Tracheophyta</taxon>
        <taxon>Spermatophyta</taxon>
        <taxon>Magnoliopsida</taxon>
        <taxon>eudicotyledons</taxon>
        <taxon>Gunneridae</taxon>
        <taxon>Pentapetalae</taxon>
        <taxon>rosids</taxon>
        <taxon>fabids</taxon>
        <taxon>Fabales</taxon>
        <taxon>Fabaceae</taxon>
        <taxon>Papilionoideae</taxon>
        <taxon>50 kb inversion clade</taxon>
        <taxon>dalbergioids sensu lato</taxon>
        <taxon>Dalbergieae</taxon>
        <taxon>Pterocarpus clade</taxon>
        <taxon>Stylosanthes</taxon>
    </lineage>
</organism>
<accession>A0ABU6V775</accession>
<evidence type="ECO:0000313" key="1">
    <source>
        <dbReference type="EMBL" id="MED6168914.1"/>
    </source>
</evidence>
<dbReference type="Proteomes" id="UP001341840">
    <property type="component" value="Unassembled WGS sequence"/>
</dbReference>
<reference evidence="1 2" key="1">
    <citation type="journal article" date="2023" name="Plants (Basel)">
        <title>Bridging the Gap: Combining Genomics and Transcriptomics Approaches to Understand Stylosanthes scabra, an Orphan Legume from the Brazilian Caatinga.</title>
        <authorList>
            <person name="Ferreira-Neto J.R.C."/>
            <person name="da Silva M.D."/>
            <person name="Binneck E."/>
            <person name="de Melo N.F."/>
            <person name="da Silva R.H."/>
            <person name="de Melo A.L.T.M."/>
            <person name="Pandolfi V."/>
            <person name="Bustamante F.O."/>
            <person name="Brasileiro-Vidal A.C."/>
            <person name="Benko-Iseppon A.M."/>
        </authorList>
    </citation>
    <scope>NUCLEOTIDE SEQUENCE [LARGE SCALE GENOMIC DNA]</scope>
    <source>
        <tissue evidence="1">Leaves</tissue>
    </source>
</reference>
<evidence type="ECO:0000313" key="2">
    <source>
        <dbReference type="Proteomes" id="UP001341840"/>
    </source>
</evidence>
<protein>
    <submittedName>
        <fullName evidence="1">Uncharacterized protein</fullName>
    </submittedName>
</protein>
<name>A0ABU6V775_9FABA</name>
<gene>
    <name evidence="1" type="ORF">PIB30_016199</name>
</gene>